<feature type="compositionally biased region" description="Low complexity" evidence="1">
    <location>
        <begin position="217"/>
        <end position="228"/>
    </location>
</feature>
<feature type="region of interest" description="Disordered" evidence="1">
    <location>
        <begin position="198"/>
        <end position="255"/>
    </location>
</feature>
<feature type="transmembrane region" description="Helical" evidence="2">
    <location>
        <begin position="174"/>
        <end position="194"/>
    </location>
</feature>
<protein>
    <recommendedName>
        <fullName evidence="5">DUF3153 domain-containing protein</fullName>
    </recommendedName>
</protein>
<reference evidence="3 4" key="1">
    <citation type="submission" date="2020-10" db="EMBL/GenBank/DDBJ databases">
        <title>Nocardioides sp. isolated from sludge.</title>
        <authorList>
            <person name="Zhang X."/>
        </authorList>
    </citation>
    <scope>NUCLEOTIDE SEQUENCE [LARGE SCALE GENOMIC DNA]</scope>
    <source>
        <strain evidence="3 4">Y6</strain>
    </source>
</reference>
<dbReference type="Proteomes" id="UP000756387">
    <property type="component" value="Unassembled WGS sequence"/>
</dbReference>
<keyword evidence="2" id="KW-1133">Transmembrane helix</keyword>
<evidence type="ECO:0008006" key="5">
    <source>
        <dbReference type="Google" id="ProtNLM"/>
    </source>
</evidence>
<dbReference type="EMBL" id="JADCSA010000007">
    <property type="protein sequence ID" value="MBE7324781.1"/>
    <property type="molecule type" value="Genomic_DNA"/>
</dbReference>
<keyword evidence="2" id="KW-0472">Membrane</keyword>
<proteinExistence type="predicted"/>
<evidence type="ECO:0000313" key="4">
    <source>
        <dbReference type="Proteomes" id="UP000756387"/>
    </source>
</evidence>
<sequence length="255" mass="26531">MRRLANLLWFTSALLVLLVGLAGAALSGPDDTVEVVSDKVGDARGVPLVTAPVLTDVTGLDLVVTAEASGGVFVGAAHRVDLDDLLDGAEHYRVTGLYPELAGGLVGGLREGSRFLRGTGVTVDELDVWRQRSAGTGPQQVTVPLTGESLGVLVVPSEAEASPTVSFGYHWQGLFTRSLRVALVGLLGLVLWGLHRARRGRPSGDTGDAGHGRSSGRARVPAQRRPQQTGPRVQRVGASSAGATTPRGRRPAVSA</sequence>
<organism evidence="3 4">
    <name type="scientific">Nocardioides malaquae</name>
    <dbReference type="NCBI Taxonomy" id="2773426"/>
    <lineage>
        <taxon>Bacteria</taxon>
        <taxon>Bacillati</taxon>
        <taxon>Actinomycetota</taxon>
        <taxon>Actinomycetes</taxon>
        <taxon>Propionibacteriales</taxon>
        <taxon>Nocardioidaceae</taxon>
        <taxon>Nocardioides</taxon>
    </lineage>
</organism>
<evidence type="ECO:0000313" key="3">
    <source>
        <dbReference type="EMBL" id="MBE7324781.1"/>
    </source>
</evidence>
<evidence type="ECO:0000256" key="1">
    <source>
        <dbReference type="SAM" id="MobiDB-lite"/>
    </source>
</evidence>
<accession>A0ABR9RTB6</accession>
<keyword evidence="4" id="KW-1185">Reference proteome</keyword>
<comment type="caution">
    <text evidence="3">The sequence shown here is derived from an EMBL/GenBank/DDBJ whole genome shotgun (WGS) entry which is preliminary data.</text>
</comment>
<keyword evidence="2" id="KW-0812">Transmembrane</keyword>
<evidence type="ECO:0000256" key="2">
    <source>
        <dbReference type="SAM" id="Phobius"/>
    </source>
</evidence>
<name>A0ABR9RTB6_9ACTN</name>
<gene>
    <name evidence="3" type="ORF">IEQ44_08955</name>
</gene>
<dbReference type="RefSeq" id="WP_193638116.1">
    <property type="nucleotide sequence ID" value="NZ_JADCSA010000007.1"/>
</dbReference>